<reference evidence="1 2" key="1">
    <citation type="journal article" date="2015" name="Proc. Natl. Acad. Sci. U.S.A.">
        <title>The resurrection genome of Boea hygrometrica: A blueprint for survival of dehydration.</title>
        <authorList>
            <person name="Xiao L."/>
            <person name="Yang G."/>
            <person name="Zhang L."/>
            <person name="Yang X."/>
            <person name="Zhao S."/>
            <person name="Ji Z."/>
            <person name="Zhou Q."/>
            <person name="Hu M."/>
            <person name="Wang Y."/>
            <person name="Chen M."/>
            <person name="Xu Y."/>
            <person name="Jin H."/>
            <person name="Xiao X."/>
            <person name="Hu G."/>
            <person name="Bao F."/>
            <person name="Hu Y."/>
            <person name="Wan P."/>
            <person name="Li L."/>
            <person name="Deng X."/>
            <person name="Kuang T."/>
            <person name="Xiang C."/>
            <person name="Zhu J.K."/>
            <person name="Oliver M.J."/>
            <person name="He Y."/>
        </authorList>
    </citation>
    <scope>NUCLEOTIDE SEQUENCE [LARGE SCALE GENOMIC DNA]</scope>
    <source>
        <strain evidence="2">cv. XS01</strain>
    </source>
</reference>
<evidence type="ECO:0000313" key="2">
    <source>
        <dbReference type="Proteomes" id="UP000250235"/>
    </source>
</evidence>
<name>A0A2Z7C4E3_9LAMI</name>
<keyword evidence="2" id="KW-1185">Reference proteome</keyword>
<dbReference type="Proteomes" id="UP000250235">
    <property type="component" value="Unassembled WGS sequence"/>
</dbReference>
<sequence>MHLEQSFQYTSESRVVMSLHGTVSRSDKTCGGRMKYMSGLLSPLQFIITRIGHCRKDVLLFPDDKALDVSPHTPRVIPCHCSDVVISRC</sequence>
<proteinExistence type="predicted"/>
<evidence type="ECO:0000313" key="1">
    <source>
        <dbReference type="EMBL" id="KZV39320.1"/>
    </source>
</evidence>
<dbReference type="AlphaFoldDB" id="A0A2Z7C4E3"/>
<protein>
    <submittedName>
        <fullName evidence="1">Nicalin-1-like</fullName>
    </submittedName>
</protein>
<accession>A0A2Z7C4E3</accession>
<dbReference type="EMBL" id="KV001275">
    <property type="protein sequence ID" value="KZV39320.1"/>
    <property type="molecule type" value="Genomic_DNA"/>
</dbReference>
<organism evidence="1 2">
    <name type="scientific">Dorcoceras hygrometricum</name>
    <dbReference type="NCBI Taxonomy" id="472368"/>
    <lineage>
        <taxon>Eukaryota</taxon>
        <taxon>Viridiplantae</taxon>
        <taxon>Streptophyta</taxon>
        <taxon>Embryophyta</taxon>
        <taxon>Tracheophyta</taxon>
        <taxon>Spermatophyta</taxon>
        <taxon>Magnoliopsida</taxon>
        <taxon>eudicotyledons</taxon>
        <taxon>Gunneridae</taxon>
        <taxon>Pentapetalae</taxon>
        <taxon>asterids</taxon>
        <taxon>lamiids</taxon>
        <taxon>Lamiales</taxon>
        <taxon>Gesneriaceae</taxon>
        <taxon>Didymocarpoideae</taxon>
        <taxon>Trichosporeae</taxon>
        <taxon>Loxocarpinae</taxon>
        <taxon>Dorcoceras</taxon>
    </lineage>
</organism>
<gene>
    <name evidence="1" type="ORF">F511_23457</name>
</gene>